<evidence type="ECO:0000256" key="3">
    <source>
        <dbReference type="ARBA" id="ARBA00022692"/>
    </source>
</evidence>
<evidence type="ECO:0000256" key="4">
    <source>
        <dbReference type="ARBA" id="ARBA00022989"/>
    </source>
</evidence>
<dbReference type="PANTHER" id="PTHR10010">
    <property type="entry name" value="SOLUTE CARRIER FAMILY 34 SODIUM PHOSPHATE , MEMBER 2-RELATED"/>
    <property type="match status" value="1"/>
</dbReference>
<reference evidence="7 8" key="2">
    <citation type="journal article" date="2022" name="Mar. Drugs">
        <title>Bioassay-Guided Fractionation Leads to the Detection of Cholic Acid Generated by the Rare Thalassomonas sp.</title>
        <authorList>
            <person name="Pheiffer F."/>
            <person name="Schneider Y.K."/>
            <person name="Hansen E.H."/>
            <person name="Andersen J.H."/>
            <person name="Isaksson J."/>
            <person name="Busche T."/>
            <person name="R C."/>
            <person name="Kalinowski J."/>
            <person name="Zyl L.V."/>
            <person name="Trindade M."/>
        </authorList>
    </citation>
    <scope>NUCLEOTIDE SEQUENCE [LARGE SCALE GENOMIC DNA]</scope>
    <source>
        <strain evidence="7 8">A5K-106</strain>
    </source>
</reference>
<keyword evidence="2" id="KW-1003">Cell membrane</keyword>
<feature type="transmembrane region" description="Helical" evidence="6">
    <location>
        <begin position="230"/>
        <end position="253"/>
    </location>
</feature>
<organism evidence="7 8">
    <name type="scientific">Thalassomonas actiniarum</name>
    <dbReference type="NCBI Taxonomy" id="485447"/>
    <lineage>
        <taxon>Bacteria</taxon>
        <taxon>Pseudomonadati</taxon>
        <taxon>Pseudomonadota</taxon>
        <taxon>Gammaproteobacteria</taxon>
        <taxon>Alteromonadales</taxon>
        <taxon>Colwelliaceae</taxon>
        <taxon>Thalassomonas</taxon>
    </lineage>
</organism>
<feature type="transmembrane region" description="Helical" evidence="6">
    <location>
        <begin position="116"/>
        <end position="134"/>
    </location>
</feature>
<keyword evidence="4 6" id="KW-1133">Transmembrane helix</keyword>
<evidence type="ECO:0000313" key="7">
    <source>
        <dbReference type="EMBL" id="WDE01438.1"/>
    </source>
</evidence>
<sequence>MIIMTEGLHALAGPAMRRALKTFTRSPYSGAATGAVCTAILQSSSATTVAAVGFVGAGLISFSGALGIIFGANIGTTITGWLVVLLGFKLKLGTLILPVIFLGAILKLFARKHLASLGLSMAGFGLIFVGITMMQQGMAGVENLLTPAQFPPDNFTGRLKLVALGILITVITQSSSAGVAAALTALYAGAVNFNQAAALVIGMDVGTTITALMATIGTSGGARRTGWAHVVYNLLTAIAALLLLTPYTWAWQYFAPGQLQVNGEIALVAFHTFFNGTGVLLVLPFSEHFARLMMKIVPDVSSPYTRQLETSLLSDPSIAVNAVFSSSQLQLIDLIIHIKRLLAQNLDASMSDLAALQTALAKTRSFVDRIHLEQTNQAEWSKLLAMIHFLDHLHRLHHRCDEEVFQVKSLVSLQQLANIRPDVLQHLESLVVHLQHERWHQAHQLARDLRLQLTEQLGPVRNKIMTDIALGKITVPRATEYMEALRWLQRITNHLARSVYHCREFSAQE</sequence>
<feature type="transmembrane region" description="Helical" evidence="6">
    <location>
        <begin position="60"/>
        <end position="85"/>
    </location>
</feature>
<dbReference type="NCBIfam" id="NF037997">
    <property type="entry name" value="Na_Pi_symport"/>
    <property type="match status" value="1"/>
</dbReference>
<accession>A0AAF0C5E0</accession>
<comment type="subcellular location">
    <subcellularLocation>
        <location evidence="1">Cell membrane</location>
        <topology evidence="1">Multi-pass membrane protein</topology>
    </subcellularLocation>
</comment>
<reference evidence="7 8" key="1">
    <citation type="journal article" date="2015" name="Genome Announc.">
        <title>Draft Genome Sequences of Marine Isolates of Thalassomonas viridans and Thalassomonas actiniarum.</title>
        <authorList>
            <person name="Olonade I."/>
            <person name="van Zyl L.J."/>
            <person name="Trindade M."/>
        </authorList>
    </citation>
    <scope>NUCLEOTIDE SEQUENCE [LARGE SCALE GENOMIC DNA]</scope>
    <source>
        <strain evidence="7 8">A5K-106</strain>
    </source>
</reference>
<dbReference type="AlphaFoldDB" id="A0AAF0C5E0"/>
<protein>
    <submittedName>
        <fullName evidence="7">Na/Pi cotransporter family protein</fullName>
    </submittedName>
</protein>
<evidence type="ECO:0000256" key="1">
    <source>
        <dbReference type="ARBA" id="ARBA00004651"/>
    </source>
</evidence>
<evidence type="ECO:0000313" key="8">
    <source>
        <dbReference type="Proteomes" id="UP000032568"/>
    </source>
</evidence>
<keyword evidence="8" id="KW-1185">Reference proteome</keyword>
<name>A0AAF0C5E0_9GAMM</name>
<evidence type="ECO:0000256" key="6">
    <source>
        <dbReference type="SAM" id="Phobius"/>
    </source>
</evidence>
<dbReference type="GO" id="GO:0044341">
    <property type="term" value="P:sodium-dependent phosphate transport"/>
    <property type="evidence" value="ECO:0007669"/>
    <property type="project" value="InterPro"/>
</dbReference>
<keyword evidence="5 6" id="KW-0472">Membrane</keyword>
<dbReference type="Pfam" id="PF02690">
    <property type="entry name" value="Na_Pi_cotrans"/>
    <property type="match status" value="2"/>
</dbReference>
<dbReference type="GO" id="GO:0005886">
    <property type="term" value="C:plasma membrane"/>
    <property type="evidence" value="ECO:0007669"/>
    <property type="project" value="UniProtKB-SubCell"/>
</dbReference>
<dbReference type="InterPro" id="IPR003841">
    <property type="entry name" value="Na/Pi_transpt"/>
</dbReference>
<dbReference type="GO" id="GO:0005436">
    <property type="term" value="F:sodium:phosphate symporter activity"/>
    <property type="evidence" value="ECO:0007669"/>
    <property type="project" value="InterPro"/>
</dbReference>
<feature type="transmembrane region" description="Helical" evidence="6">
    <location>
        <begin position="196"/>
        <end position="218"/>
    </location>
</feature>
<evidence type="ECO:0000256" key="5">
    <source>
        <dbReference type="ARBA" id="ARBA00023136"/>
    </source>
</evidence>
<feature type="transmembrane region" description="Helical" evidence="6">
    <location>
        <begin position="265"/>
        <end position="285"/>
    </location>
</feature>
<dbReference type="PANTHER" id="PTHR10010:SF46">
    <property type="entry name" value="SODIUM-DEPENDENT PHOSPHATE TRANSPORT PROTEIN 2B"/>
    <property type="match status" value="1"/>
</dbReference>
<feature type="transmembrane region" description="Helical" evidence="6">
    <location>
        <begin position="161"/>
        <end position="190"/>
    </location>
</feature>
<gene>
    <name evidence="7" type="ORF">SG35_012970</name>
</gene>
<feature type="transmembrane region" description="Helical" evidence="6">
    <location>
        <begin position="92"/>
        <end position="110"/>
    </location>
</feature>
<dbReference type="Proteomes" id="UP000032568">
    <property type="component" value="Chromosome"/>
</dbReference>
<dbReference type="KEGG" id="tact:SG35_012970"/>
<dbReference type="EMBL" id="CP059735">
    <property type="protein sequence ID" value="WDE01438.1"/>
    <property type="molecule type" value="Genomic_DNA"/>
</dbReference>
<proteinExistence type="predicted"/>
<evidence type="ECO:0000256" key="2">
    <source>
        <dbReference type="ARBA" id="ARBA00022475"/>
    </source>
</evidence>
<keyword evidence="3 6" id="KW-0812">Transmembrane</keyword>